<accession>G8BY03</accession>
<dbReference type="GO" id="GO:0006623">
    <property type="term" value="P:protein targeting to vacuole"/>
    <property type="evidence" value="ECO:0007669"/>
    <property type="project" value="EnsemblFungi"/>
</dbReference>
<feature type="region of interest" description="Disordered" evidence="1">
    <location>
        <begin position="34"/>
        <end position="80"/>
    </location>
</feature>
<dbReference type="eggNOG" id="ENOG502S3JK">
    <property type="taxonomic scope" value="Eukaryota"/>
</dbReference>
<dbReference type="KEGG" id="tpf:TPHA_0I02800"/>
<dbReference type="STRING" id="1071381.G8BY03"/>
<dbReference type="EMBL" id="HE612864">
    <property type="protein sequence ID" value="CCE64781.1"/>
    <property type="molecule type" value="Genomic_DNA"/>
</dbReference>
<dbReference type="GeneID" id="11534337"/>
<evidence type="ECO:0000313" key="3">
    <source>
        <dbReference type="Proteomes" id="UP000005666"/>
    </source>
</evidence>
<dbReference type="Proteomes" id="UP000005666">
    <property type="component" value="Chromosome 9"/>
</dbReference>
<dbReference type="GO" id="GO:0016050">
    <property type="term" value="P:vesicle organization"/>
    <property type="evidence" value="ECO:0007669"/>
    <property type="project" value="EnsemblFungi"/>
</dbReference>
<evidence type="ECO:0000313" key="2">
    <source>
        <dbReference type="EMBL" id="CCE64781.1"/>
    </source>
</evidence>
<keyword evidence="3" id="KW-1185">Reference proteome</keyword>
<dbReference type="OMA" id="MTEQISH"/>
<sequence length="158" mass="18134">MPEQIAHKKSSSVKISNKDKRLLLKEVYKLDDEANGTLSGNDQDGNKNQTSNNNDAVPMNDAKPTAQLTSNDMDSDNDDTLEVENLEGKPLNELEFKDLLHIHNRLLRKETDTNNSIKNVIYDNYYDLIKVNDLLKEMTDDNHTKLEQLRVTLEYITK</sequence>
<evidence type="ECO:0000256" key="1">
    <source>
        <dbReference type="SAM" id="MobiDB-lite"/>
    </source>
</evidence>
<dbReference type="GO" id="GO:0005829">
    <property type="term" value="C:cytosol"/>
    <property type="evidence" value="ECO:0007669"/>
    <property type="project" value="GOC"/>
</dbReference>
<proteinExistence type="predicted"/>
<gene>
    <name evidence="2" type="primary">TPHA0I02800</name>
    <name evidence="2" type="ordered locus">TPHA_0I02800</name>
</gene>
<protein>
    <recommendedName>
        <fullName evidence="4">Vacuolar protein sorting-associated protein 51 homolog</fullName>
    </recommendedName>
</protein>
<dbReference type="GO" id="GO:0090156">
    <property type="term" value="P:intracellular sphingolipid homeostasis"/>
    <property type="evidence" value="ECO:0007669"/>
    <property type="project" value="EnsemblFungi"/>
</dbReference>
<feature type="compositionally biased region" description="Polar residues" evidence="1">
    <location>
        <begin position="36"/>
        <end position="55"/>
    </location>
</feature>
<dbReference type="HOGENOM" id="CLU_141194_0_0_1"/>
<organism evidence="2 3">
    <name type="scientific">Tetrapisispora phaffii (strain ATCC 24235 / CBS 4417 / NBRC 1672 / NRRL Y-8282 / UCD 70-5)</name>
    <name type="common">Yeast</name>
    <name type="synonym">Fabospora phaffii</name>
    <dbReference type="NCBI Taxonomy" id="1071381"/>
    <lineage>
        <taxon>Eukaryota</taxon>
        <taxon>Fungi</taxon>
        <taxon>Dikarya</taxon>
        <taxon>Ascomycota</taxon>
        <taxon>Saccharomycotina</taxon>
        <taxon>Saccharomycetes</taxon>
        <taxon>Saccharomycetales</taxon>
        <taxon>Saccharomycetaceae</taxon>
        <taxon>Tetrapisispora</taxon>
    </lineage>
</organism>
<dbReference type="GO" id="GO:0007118">
    <property type="term" value="P:budding cell apical bud growth"/>
    <property type="evidence" value="ECO:0007669"/>
    <property type="project" value="EnsemblFungi"/>
</dbReference>
<evidence type="ECO:0008006" key="4">
    <source>
        <dbReference type="Google" id="ProtNLM"/>
    </source>
</evidence>
<dbReference type="GO" id="GO:0016239">
    <property type="term" value="P:positive regulation of macroautophagy"/>
    <property type="evidence" value="ECO:0007669"/>
    <property type="project" value="EnsemblFungi"/>
</dbReference>
<dbReference type="AlphaFoldDB" id="G8BY03"/>
<dbReference type="GO" id="GO:0042147">
    <property type="term" value="P:retrograde transport, endosome to Golgi"/>
    <property type="evidence" value="ECO:0007669"/>
    <property type="project" value="EnsemblFungi"/>
</dbReference>
<dbReference type="GO" id="GO:0000938">
    <property type="term" value="C:GARP complex"/>
    <property type="evidence" value="ECO:0007669"/>
    <property type="project" value="EnsemblFungi"/>
</dbReference>
<dbReference type="OrthoDB" id="203678at2759"/>
<dbReference type="RefSeq" id="XP_003687215.1">
    <property type="nucleotide sequence ID" value="XM_003687167.1"/>
</dbReference>
<reference evidence="2 3" key="1">
    <citation type="journal article" date="2011" name="Proc. Natl. Acad. Sci. U.S.A.">
        <title>Evolutionary erosion of yeast sex chromosomes by mating-type switching accidents.</title>
        <authorList>
            <person name="Gordon J.L."/>
            <person name="Armisen D."/>
            <person name="Proux-Wera E."/>
            <person name="Oheigeartaigh S.S."/>
            <person name="Byrne K.P."/>
            <person name="Wolfe K.H."/>
        </authorList>
    </citation>
    <scope>NUCLEOTIDE SEQUENCE [LARGE SCALE GENOMIC DNA]</scope>
    <source>
        <strain evidence="3">ATCC 24235 / CBS 4417 / NBRC 1672 / NRRL Y-8282 / UCD 70-5</strain>
    </source>
</reference>
<name>G8BY03_TETPH</name>
<dbReference type="Pfam" id="PF08700">
    <property type="entry name" value="VPS51_Exo84_N"/>
    <property type="match status" value="1"/>
</dbReference>